<protein>
    <recommendedName>
        <fullName evidence="4">Lipoprotein</fullName>
    </recommendedName>
</protein>
<dbReference type="AlphaFoldDB" id="A0AAU7D6N7"/>
<evidence type="ECO:0008006" key="4">
    <source>
        <dbReference type="Google" id="ProtNLM"/>
    </source>
</evidence>
<dbReference type="RefSeq" id="WP_348267488.1">
    <property type="nucleotide sequence ID" value="NZ_CP121194.1"/>
</dbReference>
<name>A0AAU7D6N7_9BACT</name>
<reference evidence="3" key="1">
    <citation type="submission" date="2023-03" db="EMBL/GenBank/DDBJ databases">
        <title>Edaphobacter sp.</title>
        <authorList>
            <person name="Huber K.J."/>
            <person name="Papendorf J."/>
            <person name="Pilke C."/>
            <person name="Bunk B."/>
            <person name="Sproeer C."/>
            <person name="Pester M."/>
        </authorList>
    </citation>
    <scope>NUCLEOTIDE SEQUENCE</scope>
    <source>
        <strain evidence="2">DSM 109919</strain>
        <strain evidence="3">DSM 109920</strain>
    </source>
</reference>
<dbReference type="PROSITE" id="PS51257">
    <property type="entry name" value="PROKAR_LIPOPROTEIN"/>
    <property type="match status" value="1"/>
</dbReference>
<evidence type="ECO:0000256" key="1">
    <source>
        <dbReference type="SAM" id="MobiDB-lite"/>
    </source>
</evidence>
<feature type="region of interest" description="Disordered" evidence="1">
    <location>
        <begin position="195"/>
        <end position="218"/>
    </location>
</feature>
<dbReference type="KEGG" id="epl:P4G45_16080"/>
<organism evidence="3">
    <name type="scientific">Edaphobacter paludis</name>
    <dbReference type="NCBI Taxonomy" id="3035702"/>
    <lineage>
        <taxon>Bacteria</taxon>
        <taxon>Pseudomonadati</taxon>
        <taxon>Acidobacteriota</taxon>
        <taxon>Terriglobia</taxon>
        <taxon>Terriglobales</taxon>
        <taxon>Acidobacteriaceae</taxon>
        <taxon>Edaphobacter</taxon>
    </lineage>
</organism>
<accession>A0AAU7CWD5</accession>
<proteinExistence type="predicted"/>
<accession>A0AAU7D6N7</accession>
<dbReference type="EMBL" id="CP121195">
    <property type="protein sequence ID" value="XBH13418.1"/>
    <property type="molecule type" value="Genomic_DNA"/>
</dbReference>
<evidence type="ECO:0000313" key="3">
    <source>
        <dbReference type="EMBL" id="XBH13418.1"/>
    </source>
</evidence>
<sequence length="218" mass="23211">MRPQAIRSTLHTAVLCGAVALLTVGCNKKTDNSMNFKSAIDTYYSAHPACLWPESVKFPVQADTSDTSKTSGYDALVDQGLLTRTTAEKKKMIIASKQVTNYDLSDKGRSAWTADVQQPGFGNFCYGHRKVSSIDSSTPTTSDVGATTQVTYHYTLADAPSWATAAETQNAYPQIHADVSGPQAAHATLTNTSNGWQVTGAESNSSNPATPADGKIVQ</sequence>
<dbReference type="EMBL" id="CP121194">
    <property type="protein sequence ID" value="XBH09982.1"/>
    <property type="molecule type" value="Genomic_DNA"/>
</dbReference>
<gene>
    <name evidence="2" type="ORF">P4G45_16080</name>
    <name evidence="3" type="ORF">P8936_17290</name>
</gene>
<evidence type="ECO:0000313" key="2">
    <source>
        <dbReference type="EMBL" id="XBH09982.1"/>
    </source>
</evidence>
<feature type="compositionally biased region" description="Polar residues" evidence="1">
    <location>
        <begin position="195"/>
        <end position="209"/>
    </location>
</feature>